<organism evidence="3 4">
    <name type="scientific">Streptomyces sp. 900116325</name>
    <dbReference type="NCBI Taxonomy" id="3154295"/>
    <lineage>
        <taxon>Bacteria</taxon>
        <taxon>Bacillati</taxon>
        <taxon>Actinomycetota</taxon>
        <taxon>Actinomycetes</taxon>
        <taxon>Kitasatosporales</taxon>
        <taxon>Streptomycetaceae</taxon>
        <taxon>Streptomyces</taxon>
    </lineage>
</organism>
<evidence type="ECO:0000313" key="4">
    <source>
        <dbReference type="Proteomes" id="UP001550044"/>
    </source>
</evidence>
<keyword evidence="3" id="KW-0378">Hydrolase</keyword>
<dbReference type="InterPro" id="IPR053140">
    <property type="entry name" value="GDSL_Rv0518-like"/>
</dbReference>
<feature type="signal peptide" evidence="1">
    <location>
        <begin position="1"/>
        <end position="25"/>
    </location>
</feature>
<feature type="chain" id="PRO_5045453997" evidence="1">
    <location>
        <begin position="26"/>
        <end position="405"/>
    </location>
</feature>
<keyword evidence="4" id="KW-1185">Reference proteome</keyword>
<dbReference type="PANTHER" id="PTHR43784:SF2">
    <property type="entry name" value="GDSL-LIKE LIPASE_ACYLHYDROLASE, PUTATIVE (AFU_ORTHOLOGUE AFUA_2G00820)-RELATED"/>
    <property type="match status" value="1"/>
</dbReference>
<proteinExistence type="predicted"/>
<dbReference type="GO" id="GO:0016787">
    <property type="term" value="F:hydrolase activity"/>
    <property type="evidence" value="ECO:0007669"/>
    <property type="project" value="UniProtKB-KW"/>
</dbReference>
<evidence type="ECO:0000259" key="2">
    <source>
        <dbReference type="Pfam" id="PF13472"/>
    </source>
</evidence>
<comment type="caution">
    <text evidence="3">The sequence shown here is derived from an EMBL/GenBank/DDBJ whole genome shotgun (WGS) entry which is preliminary data.</text>
</comment>
<gene>
    <name evidence="3" type="ORF">ABZV61_09530</name>
</gene>
<protein>
    <submittedName>
        <fullName evidence="3">SGNH/GDSL hydrolase family protein</fullName>
    </submittedName>
</protein>
<dbReference type="InterPro" id="IPR013830">
    <property type="entry name" value="SGNH_hydro"/>
</dbReference>
<sequence length="405" mass="42145">MSGAAHRVLVAVVALATATLTPAHAASATTAAAPVPDRSVVTWAASADRLGEAPSDRTYRLVVRTSAGGSGMRIRVSNAFGDRPLVIGSAYAGLRRSGARLVAGSNRKLRFDRGASVTLAPGEIRYSDPLPGTTEAGSDLAISLYVRTAGGPATGHGMALQTSYATAGDHAAEERDGAYAEQVGSWFYLDAVSVDTGPGAVVTLGDSITDGWQSTTDKNLRWPDFLARRLHGAPGATVQGVANAGISGNQVLVDGAGQSALTRLDRDVLSLPGVRTVVLFEGVNDIKSHSGVTAATLTAGYRRIIDRAHAAGKCVVGATVLPYQGWSEWDPQGDAVRMEVNEWIRTSGAVDAVADFDKVLRSPYNPQRLLPTFDGGDHLHPNDKGMQAMADSIDLGDLECDGASG</sequence>
<dbReference type="Proteomes" id="UP001550044">
    <property type="component" value="Unassembled WGS sequence"/>
</dbReference>
<dbReference type="Gene3D" id="3.40.50.1110">
    <property type="entry name" value="SGNH hydrolase"/>
    <property type="match status" value="1"/>
</dbReference>
<dbReference type="CDD" id="cd01830">
    <property type="entry name" value="XynE_like"/>
    <property type="match status" value="1"/>
</dbReference>
<evidence type="ECO:0000256" key="1">
    <source>
        <dbReference type="SAM" id="SignalP"/>
    </source>
</evidence>
<reference evidence="3 4" key="1">
    <citation type="submission" date="2024-06" db="EMBL/GenBank/DDBJ databases">
        <title>The Natural Products Discovery Center: Release of the First 8490 Sequenced Strains for Exploring Actinobacteria Biosynthetic Diversity.</title>
        <authorList>
            <person name="Kalkreuter E."/>
            <person name="Kautsar S.A."/>
            <person name="Yang D."/>
            <person name="Bader C.D."/>
            <person name="Teijaro C.N."/>
            <person name="Fluegel L."/>
            <person name="Davis C.M."/>
            <person name="Simpson J.R."/>
            <person name="Lauterbach L."/>
            <person name="Steele A.D."/>
            <person name="Gui C."/>
            <person name="Meng S."/>
            <person name="Li G."/>
            <person name="Viehrig K."/>
            <person name="Ye F."/>
            <person name="Su P."/>
            <person name="Kiefer A.F."/>
            <person name="Nichols A."/>
            <person name="Cepeda A.J."/>
            <person name="Yan W."/>
            <person name="Fan B."/>
            <person name="Jiang Y."/>
            <person name="Adhikari A."/>
            <person name="Zheng C.-J."/>
            <person name="Schuster L."/>
            <person name="Cowan T.M."/>
            <person name="Smanski M.J."/>
            <person name="Chevrette M.G."/>
            <person name="De Carvalho L.P.S."/>
            <person name="Shen B."/>
        </authorList>
    </citation>
    <scope>NUCLEOTIDE SEQUENCE [LARGE SCALE GENOMIC DNA]</scope>
    <source>
        <strain evidence="3 4">NPDC005137</strain>
    </source>
</reference>
<feature type="domain" description="SGNH hydrolase-type esterase" evidence="2">
    <location>
        <begin position="204"/>
        <end position="388"/>
    </location>
</feature>
<evidence type="ECO:0000313" key="3">
    <source>
        <dbReference type="EMBL" id="MET8433033.1"/>
    </source>
</evidence>
<dbReference type="PANTHER" id="PTHR43784">
    <property type="entry name" value="GDSL-LIKE LIPASE/ACYLHYDROLASE, PUTATIVE (AFU_ORTHOLOGUE AFUA_2G00820)-RELATED"/>
    <property type="match status" value="1"/>
</dbReference>
<dbReference type="SUPFAM" id="SSF52266">
    <property type="entry name" value="SGNH hydrolase"/>
    <property type="match status" value="1"/>
</dbReference>
<dbReference type="EMBL" id="JBEXIP010000005">
    <property type="protein sequence ID" value="MET8433033.1"/>
    <property type="molecule type" value="Genomic_DNA"/>
</dbReference>
<accession>A0ABV2U8C5</accession>
<name>A0ABV2U8C5_9ACTN</name>
<dbReference type="Pfam" id="PF13472">
    <property type="entry name" value="Lipase_GDSL_2"/>
    <property type="match status" value="1"/>
</dbReference>
<dbReference type="InterPro" id="IPR036514">
    <property type="entry name" value="SGNH_hydro_sf"/>
</dbReference>
<keyword evidence="1" id="KW-0732">Signal</keyword>
<dbReference type="RefSeq" id="WP_356709141.1">
    <property type="nucleotide sequence ID" value="NZ_JBEXIP010000005.1"/>
</dbReference>